<evidence type="ECO:0000313" key="3">
    <source>
        <dbReference type="Proteomes" id="UP000216021"/>
    </source>
</evidence>
<name>A0A1S8CK82_9GAMM</name>
<dbReference type="RefSeq" id="WP_076942264.1">
    <property type="nucleotide sequence ID" value="NZ_MOXD01000005.1"/>
</dbReference>
<keyword evidence="1" id="KW-0472">Membrane</keyword>
<protein>
    <submittedName>
        <fullName evidence="2">Dimethylsulfoxide reductase</fullName>
    </submittedName>
</protein>
<proteinExistence type="predicted"/>
<feature type="transmembrane region" description="Helical" evidence="1">
    <location>
        <begin position="117"/>
        <end position="134"/>
    </location>
</feature>
<dbReference type="PANTHER" id="PTHR38095:SF2">
    <property type="entry name" value="ANAEROBIC DIMETHYL SULFOXIDE REDUCTASE CHAIN C"/>
    <property type="match status" value="1"/>
</dbReference>
<feature type="transmembrane region" description="Helical" evidence="1">
    <location>
        <begin position="181"/>
        <end position="200"/>
    </location>
</feature>
<feature type="transmembrane region" description="Helical" evidence="1">
    <location>
        <begin position="252"/>
        <end position="273"/>
    </location>
</feature>
<evidence type="ECO:0000256" key="1">
    <source>
        <dbReference type="SAM" id="Phobius"/>
    </source>
</evidence>
<dbReference type="OrthoDB" id="4394845at2"/>
<dbReference type="GO" id="GO:0009390">
    <property type="term" value="C:dimethyl sulfoxide reductase complex"/>
    <property type="evidence" value="ECO:0007669"/>
    <property type="project" value="TreeGrafter"/>
</dbReference>
<accession>A0A1S8CK82</accession>
<dbReference type="AlphaFoldDB" id="A0A1S8CK82"/>
<dbReference type="InterPro" id="IPR007059">
    <property type="entry name" value="DmsC"/>
</dbReference>
<feature type="transmembrane region" description="Helical" evidence="1">
    <location>
        <begin position="12"/>
        <end position="37"/>
    </location>
</feature>
<dbReference type="EMBL" id="MOXD01000005">
    <property type="protein sequence ID" value="OMQ22973.1"/>
    <property type="molecule type" value="Genomic_DNA"/>
</dbReference>
<comment type="caution">
    <text evidence="2">The sequence shown here is derived from an EMBL/GenBank/DDBJ whole genome shotgun (WGS) entry which is preliminary data.</text>
</comment>
<dbReference type="STRING" id="2034155.BMI79_11105"/>
<reference evidence="2 3" key="1">
    <citation type="submission" date="2016-11" db="EMBL/GenBank/DDBJ databases">
        <title>Rahnella oryzae sp. nov., isolated from rice root.</title>
        <authorList>
            <person name="Zhang X.-X."/>
            <person name="Zhang J."/>
        </authorList>
    </citation>
    <scope>NUCLEOTIDE SEQUENCE [LARGE SCALE GENOMIC DNA]</scope>
    <source>
        <strain evidence="2 3">J11-6</strain>
    </source>
</reference>
<dbReference type="Pfam" id="PF04976">
    <property type="entry name" value="DmsC"/>
    <property type="match status" value="1"/>
</dbReference>
<gene>
    <name evidence="2" type="ORF">BMI79_11105</name>
</gene>
<dbReference type="GO" id="GO:0009389">
    <property type="term" value="F:dimethyl sulfoxide reductase activity"/>
    <property type="evidence" value="ECO:0007669"/>
    <property type="project" value="TreeGrafter"/>
</dbReference>
<dbReference type="GO" id="GO:0019645">
    <property type="term" value="P:anaerobic electron transport chain"/>
    <property type="evidence" value="ECO:0007669"/>
    <property type="project" value="InterPro"/>
</dbReference>
<dbReference type="GO" id="GO:0005886">
    <property type="term" value="C:plasma membrane"/>
    <property type="evidence" value="ECO:0007669"/>
    <property type="project" value="TreeGrafter"/>
</dbReference>
<organism evidence="2 3">
    <name type="scientific">Serratia oryzae</name>
    <dbReference type="NCBI Taxonomy" id="2034155"/>
    <lineage>
        <taxon>Bacteria</taxon>
        <taxon>Pseudomonadati</taxon>
        <taxon>Pseudomonadota</taxon>
        <taxon>Gammaproteobacteria</taxon>
        <taxon>Enterobacterales</taxon>
        <taxon>Yersiniaceae</taxon>
        <taxon>Serratia</taxon>
    </lineage>
</organism>
<sequence length="286" mass="30775">MGMGWHEWPLMVFTVLGQFVVGGVIVMGLALITGNLTDRQSKAVHGTMFFLWLLMGIAFVASVLHLGTPLRAFNSLNRIGDSALSNEIASGALFFAVGGLYWLLAVLKKLPQSLGKAWLVVTMVLGLLFVYAMTRVYQIDTVPTWHNGYTTLNFFLSVLIGGPLLGVLLLRAAGLEVSGRYQLVMLSVLALLLSLCSALLQGSELATINSSVQQASALIPQYGQLMVWRLVLLVLGLGCWIYPLLRRGNAGVMGLTLGFVLVFAGELIGRGVFYGLHMTVGMAVAG</sequence>
<dbReference type="PANTHER" id="PTHR38095">
    <property type="entry name" value="ANAEROBIC DIMETHYL SULFOXIDE REDUCTASE CHAIN YNFH"/>
    <property type="match status" value="1"/>
</dbReference>
<feature type="transmembrane region" description="Helical" evidence="1">
    <location>
        <begin position="226"/>
        <end position="245"/>
    </location>
</feature>
<keyword evidence="1" id="KW-1133">Transmembrane helix</keyword>
<keyword evidence="3" id="KW-1185">Reference proteome</keyword>
<feature type="transmembrane region" description="Helical" evidence="1">
    <location>
        <begin position="154"/>
        <end position="174"/>
    </location>
</feature>
<dbReference type="Proteomes" id="UP000216021">
    <property type="component" value="Unassembled WGS sequence"/>
</dbReference>
<feature type="transmembrane region" description="Helical" evidence="1">
    <location>
        <begin position="49"/>
        <end position="68"/>
    </location>
</feature>
<feature type="transmembrane region" description="Helical" evidence="1">
    <location>
        <begin position="88"/>
        <end position="105"/>
    </location>
</feature>
<keyword evidence="1" id="KW-0812">Transmembrane</keyword>
<evidence type="ECO:0000313" key="2">
    <source>
        <dbReference type="EMBL" id="OMQ22973.1"/>
    </source>
</evidence>